<keyword evidence="6" id="KW-1185">Reference proteome</keyword>
<dbReference type="PRINTS" id="PR00364">
    <property type="entry name" value="DISEASERSIST"/>
</dbReference>
<dbReference type="GeneID" id="104596914"/>
<evidence type="ECO:0000256" key="2">
    <source>
        <dbReference type="ARBA" id="ARBA00022821"/>
    </source>
</evidence>
<accession>A0A1U7ZQQ0</accession>
<dbReference type="Pfam" id="PF23598">
    <property type="entry name" value="LRR_14"/>
    <property type="match status" value="1"/>
</dbReference>
<gene>
    <name evidence="7" type="primary">LOC104596914</name>
</gene>
<dbReference type="GO" id="GO:0051707">
    <property type="term" value="P:response to other organism"/>
    <property type="evidence" value="ECO:0007669"/>
    <property type="project" value="UniProtKB-ARBA"/>
</dbReference>
<dbReference type="eggNOG" id="KOG4658">
    <property type="taxonomic scope" value="Eukaryota"/>
</dbReference>
<reference evidence="7" key="1">
    <citation type="submission" date="2025-08" db="UniProtKB">
        <authorList>
            <consortium name="RefSeq"/>
        </authorList>
    </citation>
    <scope>IDENTIFICATION</scope>
</reference>
<dbReference type="Pfam" id="PF23559">
    <property type="entry name" value="WHD_DRP"/>
    <property type="match status" value="1"/>
</dbReference>
<feature type="domain" description="NB-ARC" evidence="3">
    <location>
        <begin position="2"/>
        <end position="158"/>
    </location>
</feature>
<dbReference type="SUPFAM" id="SSF52058">
    <property type="entry name" value="L domain-like"/>
    <property type="match status" value="1"/>
</dbReference>
<evidence type="ECO:0000313" key="6">
    <source>
        <dbReference type="Proteomes" id="UP000189703"/>
    </source>
</evidence>
<feature type="domain" description="Disease resistance R13L4/SHOC-2-like LRR" evidence="5">
    <location>
        <begin position="405"/>
        <end position="690"/>
    </location>
</feature>
<dbReference type="GO" id="GO:0043531">
    <property type="term" value="F:ADP binding"/>
    <property type="evidence" value="ECO:0007669"/>
    <property type="project" value="InterPro"/>
</dbReference>
<organism evidence="6 7">
    <name type="scientific">Nelumbo nucifera</name>
    <name type="common">Sacred lotus</name>
    <dbReference type="NCBI Taxonomy" id="4432"/>
    <lineage>
        <taxon>Eukaryota</taxon>
        <taxon>Viridiplantae</taxon>
        <taxon>Streptophyta</taxon>
        <taxon>Embryophyta</taxon>
        <taxon>Tracheophyta</taxon>
        <taxon>Spermatophyta</taxon>
        <taxon>Magnoliopsida</taxon>
        <taxon>Proteales</taxon>
        <taxon>Nelumbonaceae</taxon>
        <taxon>Nelumbo</taxon>
    </lineage>
</organism>
<dbReference type="Gene3D" id="3.40.50.300">
    <property type="entry name" value="P-loop containing nucleotide triphosphate hydrolases"/>
    <property type="match status" value="1"/>
</dbReference>
<sequence>MEQDIIRIKEKIIDGNDQPYVISIVGGGGIGKTTLAEQLYNHEDVADHFACRVWIRASQKYDKRGILRYMLQRVAKEETSKQRHHDFLKENRYLIVLDGIEAIEDWDALKEAFPEAKNGSKILLTSGCPEVAKHADPEGYIHKLRLLSDEESWEILTAPQNRGSIHPDVAEFGEKIVKISNGLPLTILNSKGVLSTAKGNTVSDVLGSAKRLLGELTSSLDKSKTPWSDVMDPVPPDELGLKKFLDYFALFPQDFEIPTRRLISLWVAEELVKQIDDTPPETVAEKFLNDLINRNLVIVVKMRSDGRAQRVRVPNVLRQRLLNCAHSNLGVNLVNASTPSATARMYRFVDHCEPNDTQLDQIYADKKPSWESYKNLLSFCSFDFGKGDGPGEMIGNFLFRGIAQNCFQSLLILDLERVYKPKLPEELDELVKLRYLGLRWTYLDTIPKSVGKLRCLQTIDVKHTYISTFPSSIWKMRGLRHLYLNESRLGRFDHQPSSRSVKNLQSLWGLFVDKDSPVKDGLDKFTCLTKLGLVFQLSVHQQDALLRWIEKLHLLKSLRLRSKNEMGKTGPFCSTLSFKNNKDLTDLYLLGSLEKLLEQNAFPPNLISLILSVSGLKEDPMPTLGSLPKLRFLKLSNSYTGKCMACSSRCFPELRVLKIWNMEELGTWSVEVGAMPKLKELEIRSCRKLKKLPDELKRITTLRDFKLSDMPEECTKGDNWVEMVRIVDWNVGE</sequence>
<dbReference type="InterPro" id="IPR036388">
    <property type="entry name" value="WH-like_DNA-bd_sf"/>
</dbReference>
<dbReference type="InterPro" id="IPR032675">
    <property type="entry name" value="LRR_dom_sf"/>
</dbReference>
<dbReference type="InterPro" id="IPR055414">
    <property type="entry name" value="LRR_R13L4/SHOC2-like"/>
</dbReference>
<dbReference type="PANTHER" id="PTHR23155">
    <property type="entry name" value="DISEASE RESISTANCE PROTEIN RP"/>
    <property type="match status" value="1"/>
</dbReference>
<evidence type="ECO:0000259" key="3">
    <source>
        <dbReference type="Pfam" id="PF00931"/>
    </source>
</evidence>
<dbReference type="InterPro" id="IPR058922">
    <property type="entry name" value="WHD_DRP"/>
</dbReference>
<dbReference type="GO" id="GO:0006952">
    <property type="term" value="P:defense response"/>
    <property type="evidence" value="ECO:0007669"/>
    <property type="project" value="UniProtKB-KW"/>
</dbReference>
<evidence type="ECO:0000256" key="1">
    <source>
        <dbReference type="ARBA" id="ARBA00022737"/>
    </source>
</evidence>
<dbReference type="InterPro" id="IPR027417">
    <property type="entry name" value="P-loop_NTPase"/>
</dbReference>
<dbReference type="OMA" id="PAKDYEI"/>
<dbReference type="Gene3D" id="3.80.10.10">
    <property type="entry name" value="Ribonuclease Inhibitor"/>
    <property type="match status" value="2"/>
</dbReference>
<evidence type="ECO:0000313" key="7">
    <source>
        <dbReference type="RefSeq" id="XP_010256535.1"/>
    </source>
</evidence>
<keyword evidence="2" id="KW-0611">Plant defense</keyword>
<dbReference type="SUPFAM" id="SSF52540">
    <property type="entry name" value="P-loop containing nucleoside triphosphate hydrolases"/>
    <property type="match status" value="1"/>
</dbReference>
<dbReference type="PANTHER" id="PTHR23155:SF955">
    <property type="entry name" value="AAA+ ATPASE DOMAIN-CONTAINING PROTEIN"/>
    <property type="match status" value="1"/>
</dbReference>
<dbReference type="Pfam" id="PF00931">
    <property type="entry name" value="NB-ARC"/>
    <property type="match status" value="1"/>
</dbReference>
<evidence type="ECO:0000259" key="5">
    <source>
        <dbReference type="Pfam" id="PF23598"/>
    </source>
</evidence>
<dbReference type="RefSeq" id="XP_010256535.1">
    <property type="nucleotide sequence ID" value="XM_010258233.1"/>
</dbReference>
<evidence type="ECO:0000259" key="4">
    <source>
        <dbReference type="Pfam" id="PF23559"/>
    </source>
</evidence>
<dbReference type="InterPro" id="IPR002182">
    <property type="entry name" value="NB-ARC"/>
</dbReference>
<protein>
    <submittedName>
        <fullName evidence="7">Probable disease resistance RPP8-like protein 2</fullName>
    </submittedName>
</protein>
<dbReference type="Gene3D" id="1.10.10.10">
    <property type="entry name" value="Winged helix-like DNA-binding domain superfamily/Winged helix DNA-binding domain"/>
    <property type="match status" value="1"/>
</dbReference>
<dbReference type="OrthoDB" id="611536at2759"/>
<feature type="domain" description="Disease resistance protein winged helix" evidence="4">
    <location>
        <begin position="250"/>
        <end position="317"/>
    </location>
</feature>
<name>A0A1U7ZQQ0_NELNU</name>
<keyword evidence="1" id="KW-0677">Repeat</keyword>
<dbReference type="AlphaFoldDB" id="A0A1U7ZQQ0"/>
<dbReference type="Proteomes" id="UP000189703">
    <property type="component" value="Unplaced"/>
</dbReference>
<dbReference type="InterPro" id="IPR044974">
    <property type="entry name" value="Disease_R_plants"/>
</dbReference>
<proteinExistence type="predicted"/>
<dbReference type="KEGG" id="nnu:104596914"/>